<sequence length="284" mass="32023">MFFFQLITIGFFSGSATVNSVQKVKLSCDRGVIRWIQPSGAAQISIAPRNGKPITICFKVNHLVEETVSIRLINLTPLWSHEIASKSIECFDSVSSLQLILEAKNSEKWTKPIIVQISYEVPIFGIKLKNEPQYCNQCNVKEIGDAFCRADFGCTLLNDNGESRIIIAQTLLGSTSVVCAPTISEFNSAASKLGAAAHCLWQMDSIQQNDQREIFSNKKITVYLLEKKAEEDRLSFVVWENCRYADMTRILVFLKTIVTPPLYAVFLKLEFDEMFLIVEESIVF</sequence>
<keyword evidence="3" id="KW-0964">Secreted</keyword>
<accession>A0A3P6IUU0</accession>
<evidence type="ECO:0000313" key="7">
    <source>
        <dbReference type="EMBL" id="VDD96046.1"/>
    </source>
</evidence>
<reference evidence="7 8" key="1">
    <citation type="submission" date="2018-10" db="EMBL/GenBank/DDBJ databases">
        <authorList>
            <consortium name="Pathogen Informatics"/>
        </authorList>
    </citation>
    <scope>NUCLEOTIDE SEQUENCE [LARGE SCALE GENOMIC DNA]</scope>
</reference>
<organism evidence="7 8">
    <name type="scientific">Enterobius vermicularis</name>
    <name type="common">Human pinworm</name>
    <dbReference type="NCBI Taxonomy" id="51028"/>
    <lineage>
        <taxon>Eukaryota</taxon>
        <taxon>Metazoa</taxon>
        <taxon>Ecdysozoa</taxon>
        <taxon>Nematoda</taxon>
        <taxon>Chromadorea</taxon>
        <taxon>Rhabditida</taxon>
        <taxon>Spirurina</taxon>
        <taxon>Oxyuridomorpha</taxon>
        <taxon>Oxyuroidea</taxon>
        <taxon>Oxyuridae</taxon>
        <taxon>Enterobius</taxon>
    </lineage>
</organism>
<keyword evidence="4 6" id="KW-0732">Signal</keyword>
<dbReference type="Proteomes" id="UP000274131">
    <property type="component" value="Unassembled WGS sequence"/>
</dbReference>
<evidence type="ECO:0000313" key="8">
    <source>
        <dbReference type="Proteomes" id="UP000274131"/>
    </source>
</evidence>
<evidence type="ECO:0000256" key="4">
    <source>
        <dbReference type="ARBA" id="ARBA00022729"/>
    </source>
</evidence>
<dbReference type="PANTHER" id="PTHR28593">
    <property type="entry name" value="METEORIN-LIKE PROTEIN"/>
    <property type="match status" value="1"/>
</dbReference>
<feature type="signal peptide" evidence="6">
    <location>
        <begin position="1"/>
        <end position="18"/>
    </location>
</feature>
<dbReference type="PANTHER" id="PTHR28593:SF3">
    <property type="entry name" value="METEORIN-LIKE PROTEIN"/>
    <property type="match status" value="1"/>
</dbReference>
<protein>
    <submittedName>
        <fullName evidence="7">Uncharacterized protein</fullName>
    </submittedName>
</protein>
<feature type="chain" id="PRO_5018084971" evidence="6">
    <location>
        <begin position="19"/>
        <end position="284"/>
    </location>
</feature>
<evidence type="ECO:0000256" key="3">
    <source>
        <dbReference type="ARBA" id="ARBA00022525"/>
    </source>
</evidence>
<dbReference type="InterPro" id="IPR051998">
    <property type="entry name" value="Meteorin-like"/>
</dbReference>
<dbReference type="GO" id="GO:0005615">
    <property type="term" value="C:extracellular space"/>
    <property type="evidence" value="ECO:0007669"/>
    <property type="project" value="TreeGrafter"/>
</dbReference>
<comment type="subcellular location">
    <subcellularLocation>
        <location evidence="1">Secreted</location>
    </subcellularLocation>
</comment>
<keyword evidence="5" id="KW-1015">Disulfide bond</keyword>
<name>A0A3P6IUU0_ENTVE</name>
<comment type="similarity">
    <text evidence="2">Belongs to the meteorin family.</text>
</comment>
<dbReference type="AlphaFoldDB" id="A0A3P6IUU0"/>
<gene>
    <name evidence="7" type="ORF">EVEC_LOCUS10797</name>
</gene>
<evidence type="ECO:0000256" key="5">
    <source>
        <dbReference type="ARBA" id="ARBA00023157"/>
    </source>
</evidence>
<evidence type="ECO:0000256" key="1">
    <source>
        <dbReference type="ARBA" id="ARBA00004613"/>
    </source>
</evidence>
<dbReference type="EMBL" id="UXUI01011210">
    <property type="protein sequence ID" value="VDD96046.1"/>
    <property type="molecule type" value="Genomic_DNA"/>
</dbReference>
<proteinExistence type="inferred from homology"/>
<evidence type="ECO:0000256" key="2">
    <source>
        <dbReference type="ARBA" id="ARBA00005669"/>
    </source>
</evidence>
<dbReference type="GO" id="GO:0005179">
    <property type="term" value="F:hormone activity"/>
    <property type="evidence" value="ECO:0007669"/>
    <property type="project" value="TreeGrafter"/>
</dbReference>
<evidence type="ECO:0000256" key="6">
    <source>
        <dbReference type="SAM" id="SignalP"/>
    </source>
</evidence>
<keyword evidence="8" id="KW-1185">Reference proteome</keyword>